<proteinExistence type="predicted"/>
<gene>
    <name evidence="2" type="ORF">H8M03_02545</name>
</gene>
<reference evidence="2 3" key="1">
    <citation type="submission" date="2020-08" db="EMBL/GenBank/DDBJ databases">
        <title>Sphingomonas sp. sand1-3 16S ribosomal RNA gene Genome sequencing and assembly.</title>
        <authorList>
            <person name="Kang M."/>
        </authorList>
    </citation>
    <scope>NUCLEOTIDE SEQUENCE [LARGE SCALE GENOMIC DNA]</scope>
    <source>
        <strain evidence="3">sand1-3</strain>
    </source>
</reference>
<accession>A0A7G9L3P9</accession>
<sequence length="251" mass="26671">MRDPIEPKTEQGSSMTRSKIVAGSAKKGVETVPTVLAEGQSREELLATLVLSTVERNAVVSRAFANQVCSTGKEPPDFGETTKIIAGMCGKVRQGNLDCLTDMLTAQALTLDTIFTDYTRRALVNAGQYPEAVERYTNLAAKAQSQCRATVETLARVKRGGKQTVKVVHVHEGGQAVVADTVNNGGQRGPNPKINEQPHEPVAALPSPDPSRDGVPVPGDARKEALPAARGQVAGSAKRKPQRLETRGKVG</sequence>
<evidence type="ECO:0000313" key="3">
    <source>
        <dbReference type="Proteomes" id="UP000515861"/>
    </source>
</evidence>
<dbReference type="AlphaFoldDB" id="A0A7G9L3P9"/>
<organism evidence="2 3">
    <name type="scientific">Sphingomonas sabuli</name>
    <dbReference type="NCBI Taxonomy" id="2764186"/>
    <lineage>
        <taxon>Bacteria</taxon>
        <taxon>Pseudomonadati</taxon>
        <taxon>Pseudomonadota</taxon>
        <taxon>Alphaproteobacteria</taxon>
        <taxon>Sphingomonadales</taxon>
        <taxon>Sphingomonadaceae</taxon>
        <taxon>Sphingomonas</taxon>
    </lineage>
</organism>
<feature type="region of interest" description="Disordered" evidence="1">
    <location>
        <begin position="1"/>
        <end position="24"/>
    </location>
</feature>
<dbReference type="KEGG" id="ssau:H8M03_02545"/>
<dbReference type="Proteomes" id="UP000515861">
    <property type="component" value="Chromosome"/>
</dbReference>
<evidence type="ECO:0000256" key="1">
    <source>
        <dbReference type="SAM" id="MobiDB-lite"/>
    </source>
</evidence>
<evidence type="ECO:0000313" key="2">
    <source>
        <dbReference type="EMBL" id="QNM83248.1"/>
    </source>
</evidence>
<keyword evidence="3" id="KW-1185">Reference proteome</keyword>
<feature type="region of interest" description="Disordered" evidence="1">
    <location>
        <begin position="180"/>
        <end position="251"/>
    </location>
</feature>
<protein>
    <submittedName>
        <fullName evidence="2">Uncharacterized protein</fullName>
    </submittedName>
</protein>
<dbReference type="EMBL" id="CP060697">
    <property type="protein sequence ID" value="QNM83248.1"/>
    <property type="molecule type" value="Genomic_DNA"/>
</dbReference>
<name>A0A7G9L3P9_9SPHN</name>
<feature type="compositionally biased region" description="Basic and acidic residues" evidence="1">
    <location>
        <begin position="242"/>
        <end position="251"/>
    </location>
</feature>